<gene>
    <name evidence="1" type="ORF">H8J20_20840</name>
</gene>
<dbReference type="AlphaFoldDB" id="A0AAW3WUY0"/>
<evidence type="ECO:0000313" key="2">
    <source>
        <dbReference type="Proteomes" id="UP000659084"/>
    </source>
</evidence>
<organism evidence="1 2">
    <name type="scientific">Serratia fonticola</name>
    <dbReference type="NCBI Taxonomy" id="47917"/>
    <lineage>
        <taxon>Bacteria</taxon>
        <taxon>Pseudomonadati</taxon>
        <taxon>Pseudomonadota</taxon>
        <taxon>Gammaproteobacteria</taxon>
        <taxon>Enterobacterales</taxon>
        <taxon>Yersiniaceae</taxon>
        <taxon>Serratia</taxon>
    </lineage>
</organism>
<dbReference type="KEGG" id="sfg:AV650_28235"/>
<reference evidence="1" key="1">
    <citation type="submission" date="2020-08" db="EMBL/GenBank/DDBJ databases">
        <title>Food and environmental bacterial isolates.</title>
        <authorList>
            <person name="Richter L."/>
            <person name="Du Plessis E.M."/>
            <person name="Duvenage S."/>
            <person name="Allam M."/>
            <person name="Korsten L."/>
        </authorList>
    </citation>
    <scope>NUCLEOTIDE SEQUENCE</scope>
    <source>
        <strain evidence="1">UPMP2127</strain>
    </source>
</reference>
<evidence type="ECO:0000313" key="1">
    <source>
        <dbReference type="EMBL" id="MBC3214591.1"/>
    </source>
</evidence>
<name>A0AAW3WUY0_SERFO</name>
<dbReference type="Proteomes" id="UP000659084">
    <property type="component" value="Unassembled WGS sequence"/>
</dbReference>
<comment type="caution">
    <text evidence="1">The sequence shown here is derived from an EMBL/GenBank/DDBJ whole genome shotgun (WGS) entry which is preliminary data.</text>
</comment>
<accession>A0AAW3WUY0</accession>
<sequence length="78" mass="8733">MIKISRISLLESYRKAQVKADSIAHFVEEYGKPSQFSTRGKEHLAREILRLTMELAEKGYALISACDSKSGKVVAYIA</sequence>
<dbReference type="RefSeq" id="WP_059202163.1">
    <property type="nucleotide sequence ID" value="NZ_JACBIV010000020.1"/>
</dbReference>
<dbReference type="EMBL" id="JACNYO010000026">
    <property type="protein sequence ID" value="MBC3214591.1"/>
    <property type="molecule type" value="Genomic_DNA"/>
</dbReference>
<protein>
    <submittedName>
        <fullName evidence="1">Uncharacterized protein</fullName>
    </submittedName>
</protein>
<proteinExistence type="predicted"/>